<dbReference type="AlphaFoldDB" id="A0A917YUW4"/>
<gene>
    <name evidence="1" type="ORF">GCM10012289_22150</name>
</gene>
<dbReference type="RefSeq" id="WP_189123909.1">
    <property type="nucleotide sequence ID" value="NZ_BMNH01000004.1"/>
</dbReference>
<name>A0A917YUW4_9ACTN</name>
<dbReference type="Proteomes" id="UP000646523">
    <property type="component" value="Unassembled WGS sequence"/>
</dbReference>
<dbReference type="EMBL" id="BMNH01000004">
    <property type="protein sequence ID" value="GGO66928.1"/>
    <property type="molecule type" value="Genomic_DNA"/>
</dbReference>
<reference evidence="1" key="1">
    <citation type="journal article" date="2014" name="Int. J. Syst. Evol. Microbiol.">
        <title>Complete genome sequence of Corynebacterium casei LMG S-19264T (=DSM 44701T), isolated from a smear-ripened cheese.</title>
        <authorList>
            <consortium name="US DOE Joint Genome Institute (JGI-PGF)"/>
            <person name="Walter F."/>
            <person name="Albersmeier A."/>
            <person name="Kalinowski J."/>
            <person name="Ruckert C."/>
        </authorList>
    </citation>
    <scope>NUCLEOTIDE SEQUENCE</scope>
    <source>
        <strain evidence="1">CGMCC 4.7368</strain>
    </source>
</reference>
<organism evidence="1 2">
    <name type="scientific">Nonomuraea cavernae</name>
    <dbReference type="NCBI Taxonomy" id="2045107"/>
    <lineage>
        <taxon>Bacteria</taxon>
        <taxon>Bacillati</taxon>
        <taxon>Actinomycetota</taxon>
        <taxon>Actinomycetes</taxon>
        <taxon>Streptosporangiales</taxon>
        <taxon>Streptosporangiaceae</taxon>
        <taxon>Nonomuraea</taxon>
    </lineage>
</organism>
<evidence type="ECO:0000313" key="2">
    <source>
        <dbReference type="Proteomes" id="UP000646523"/>
    </source>
</evidence>
<comment type="caution">
    <text evidence="1">The sequence shown here is derived from an EMBL/GenBank/DDBJ whole genome shotgun (WGS) entry which is preliminary data.</text>
</comment>
<evidence type="ECO:0000313" key="1">
    <source>
        <dbReference type="EMBL" id="GGO66928.1"/>
    </source>
</evidence>
<protein>
    <submittedName>
        <fullName evidence="1">Uncharacterized protein</fullName>
    </submittedName>
</protein>
<proteinExistence type="predicted"/>
<accession>A0A917YUW4</accession>
<keyword evidence="2" id="KW-1185">Reference proteome</keyword>
<sequence>MKVRLSPLVYVQRPEYWGIEVIGMLPGIGLPALAPYTESLPLDSVLGTKGIEVIGAATRETFDVP</sequence>
<reference evidence="1" key="2">
    <citation type="submission" date="2020-09" db="EMBL/GenBank/DDBJ databases">
        <authorList>
            <person name="Sun Q."/>
            <person name="Zhou Y."/>
        </authorList>
    </citation>
    <scope>NUCLEOTIDE SEQUENCE</scope>
    <source>
        <strain evidence="1">CGMCC 4.7368</strain>
    </source>
</reference>